<proteinExistence type="inferred from homology"/>
<dbReference type="SUPFAM" id="SSF49899">
    <property type="entry name" value="Concanavalin A-like lectins/glucanases"/>
    <property type="match status" value="1"/>
</dbReference>
<dbReference type="GO" id="GO:0005886">
    <property type="term" value="C:plasma membrane"/>
    <property type="evidence" value="ECO:0007669"/>
    <property type="project" value="UniProtKB-SubCell"/>
</dbReference>
<dbReference type="Pfam" id="PF00139">
    <property type="entry name" value="Lectin_legB"/>
    <property type="match status" value="1"/>
</dbReference>
<gene>
    <name evidence="7" type="ORF">ERUC_LOCUS18648</name>
</gene>
<dbReference type="InterPro" id="IPR013320">
    <property type="entry name" value="ConA-like_dom_sf"/>
</dbReference>
<comment type="caution">
    <text evidence="7">The sequence shown here is derived from an EMBL/GenBank/DDBJ whole genome shotgun (WGS) entry which is preliminary data.</text>
</comment>
<dbReference type="EMBL" id="CAKOAT010175155">
    <property type="protein sequence ID" value="CAH8352503.1"/>
    <property type="molecule type" value="Genomic_DNA"/>
</dbReference>
<evidence type="ECO:0000313" key="8">
    <source>
        <dbReference type="Proteomes" id="UP001642260"/>
    </source>
</evidence>
<keyword evidence="3" id="KW-1003">Cell membrane</keyword>
<keyword evidence="3" id="KW-0472">Membrane</keyword>
<reference evidence="7 8" key="1">
    <citation type="submission" date="2022-03" db="EMBL/GenBank/DDBJ databases">
        <authorList>
            <person name="Macdonald S."/>
            <person name="Ahmed S."/>
            <person name="Newling K."/>
        </authorList>
    </citation>
    <scope>NUCLEOTIDE SEQUENCE [LARGE SCALE GENOMIC DNA]</scope>
</reference>
<feature type="domain" description="Legume lectin" evidence="6">
    <location>
        <begin position="29"/>
        <end position="246"/>
    </location>
</feature>
<evidence type="ECO:0000256" key="2">
    <source>
        <dbReference type="ARBA" id="ARBA00007606"/>
    </source>
</evidence>
<sequence length="335" mass="37466">MFVKLITIIFFFVSLLSQLQKFSSQSLYNFTYNGFYPPLTANITLQGIATVTPTGLLKLTNSTKDETGHAFYNQPLRFKDSPNGPVSSFSTTFVFAIDAEFKTLSGHGFAFVVAPIFVLPEFNSSSGLLGLSNPNIAHNETFHIFGVELKTIQNTGYTDMNDNTIDIDVNGLYPVKSSRAGYWDETGQFKNLTLNSGGRMQVWVDYDGVTNQINVTMAPFNHDKPIKPLVSTVWDLAPVLLQDMFVAEGEGSPVSLTKTSKISRVAVQDKRNLTVYVRFYFSVSSPYVYRFAHLPCVLHIKGEEKVFGEAGRLGNRIQEEPTEVQRLVLCHQRIQ</sequence>
<evidence type="ECO:0000256" key="3">
    <source>
        <dbReference type="ARBA" id="ARBA00022475"/>
    </source>
</evidence>
<dbReference type="Proteomes" id="UP001642260">
    <property type="component" value="Unassembled WGS sequence"/>
</dbReference>
<feature type="chain" id="PRO_5044875548" description="Legume lectin domain-containing protein" evidence="5">
    <location>
        <begin position="25"/>
        <end position="335"/>
    </location>
</feature>
<dbReference type="PANTHER" id="PTHR32401">
    <property type="entry name" value="CONCANAVALIN A-LIKE LECTIN FAMILY PROTEIN"/>
    <property type="match status" value="1"/>
</dbReference>
<comment type="similarity">
    <text evidence="2">Belongs to the leguminous lectin family.</text>
</comment>
<keyword evidence="8" id="KW-1185">Reference proteome</keyword>
<keyword evidence="5" id="KW-0732">Signal</keyword>
<accession>A0ABC8K2D6</accession>
<dbReference type="GO" id="GO:0030246">
    <property type="term" value="F:carbohydrate binding"/>
    <property type="evidence" value="ECO:0007669"/>
    <property type="project" value="UniProtKB-KW"/>
</dbReference>
<dbReference type="InterPro" id="IPR001220">
    <property type="entry name" value="Legume_lectin_dom"/>
</dbReference>
<evidence type="ECO:0000256" key="1">
    <source>
        <dbReference type="ARBA" id="ARBA00004251"/>
    </source>
</evidence>
<name>A0ABC8K2D6_ERUVS</name>
<feature type="signal peptide" evidence="5">
    <location>
        <begin position="1"/>
        <end position="24"/>
    </location>
</feature>
<dbReference type="FunFam" id="2.60.120.200:FF:000112">
    <property type="entry name" value="L-type lectin-domain containing receptor kinase V.9"/>
    <property type="match status" value="1"/>
</dbReference>
<evidence type="ECO:0000256" key="4">
    <source>
        <dbReference type="ARBA" id="ARBA00022734"/>
    </source>
</evidence>
<dbReference type="PANTHER" id="PTHR32401:SF50">
    <property type="entry name" value="OS07G0133000 PROTEIN"/>
    <property type="match status" value="1"/>
</dbReference>
<dbReference type="InterPro" id="IPR050258">
    <property type="entry name" value="Leguminous_Lectin"/>
</dbReference>
<keyword evidence="4" id="KW-0430">Lectin</keyword>
<dbReference type="AlphaFoldDB" id="A0ABC8K2D6"/>
<evidence type="ECO:0000259" key="6">
    <source>
        <dbReference type="Pfam" id="PF00139"/>
    </source>
</evidence>
<protein>
    <recommendedName>
        <fullName evidence="6">Legume lectin domain-containing protein</fullName>
    </recommendedName>
</protein>
<evidence type="ECO:0000256" key="5">
    <source>
        <dbReference type="SAM" id="SignalP"/>
    </source>
</evidence>
<dbReference type="Gene3D" id="2.60.120.200">
    <property type="match status" value="1"/>
</dbReference>
<dbReference type="CDD" id="cd06899">
    <property type="entry name" value="lectin_legume_LecRK_Arcelin_ConA"/>
    <property type="match status" value="1"/>
</dbReference>
<evidence type="ECO:0000313" key="7">
    <source>
        <dbReference type="EMBL" id="CAH8352503.1"/>
    </source>
</evidence>
<organism evidence="7 8">
    <name type="scientific">Eruca vesicaria subsp. sativa</name>
    <name type="common">Garden rocket</name>
    <name type="synonym">Eruca sativa</name>
    <dbReference type="NCBI Taxonomy" id="29727"/>
    <lineage>
        <taxon>Eukaryota</taxon>
        <taxon>Viridiplantae</taxon>
        <taxon>Streptophyta</taxon>
        <taxon>Embryophyta</taxon>
        <taxon>Tracheophyta</taxon>
        <taxon>Spermatophyta</taxon>
        <taxon>Magnoliopsida</taxon>
        <taxon>eudicotyledons</taxon>
        <taxon>Gunneridae</taxon>
        <taxon>Pentapetalae</taxon>
        <taxon>rosids</taxon>
        <taxon>malvids</taxon>
        <taxon>Brassicales</taxon>
        <taxon>Brassicaceae</taxon>
        <taxon>Brassiceae</taxon>
        <taxon>Eruca</taxon>
    </lineage>
</organism>
<comment type="subcellular location">
    <subcellularLocation>
        <location evidence="1">Cell membrane</location>
        <topology evidence="1">Single-pass type I membrane protein</topology>
    </subcellularLocation>
</comment>